<evidence type="ECO:0000256" key="2">
    <source>
        <dbReference type="ARBA" id="ARBA00022692"/>
    </source>
</evidence>
<feature type="region of interest" description="Disordered" evidence="5">
    <location>
        <begin position="1"/>
        <end position="74"/>
    </location>
</feature>
<dbReference type="STRING" id="2025994.A0A2T3A905"/>
<feature type="compositionally biased region" description="Gly residues" evidence="5">
    <location>
        <begin position="34"/>
        <end position="59"/>
    </location>
</feature>
<protein>
    <submittedName>
        <fullName evidence="7">Uncharacterized protein</fullName>
    </submittedName>
</protein>
<feature type="compositionally biased region" description="Basic and acidic residues" evidence="5">
    <location>
        <begin position="755"/>
        <end position="764"/>
    </location>
</feature>
<evidence type="ECO:0000256" key="6">
    <source>
        <dbReference type="SAM" id="Phobius"/>
    </source>
</evidence>
<dbReference type="AlphaFoldDB" id="A0A2T3A905"/>
<keyword evidence="3 6" id="KW-1133">Transmembrane helix</keyword>
<feature type="compositionally biased region" description="Polar residues" evidence="5">
    <location>
        <begin position="471"/>
        <end position="488"/>
    </location>
</feature>
<gene>
    <name evidence="7" type="ORF">BD289DRAFT_432942</name>
</gene>
<accession>A0A2T3A905</accession>
<proteinExistence type="predicted"/>
<dbReference type="GO" id="GO:0016020">
    <property type="term" value="C:membrane"/>
    <property type="evidence" value="ECO:0007669"/>
    <property type="project" value="UniProtKB-SubCell"/>
</dbReference>
<dbReference type="InParanoid" id="A0A2T3A905"/>
<feature type="compositionally biased region" description="Basic and acidic residues" evidence="5">
    <location>
        <begin position="731"/>
        <end position="743"/>
    </location>
</feature>
<name>A0A2T3A905_9PEZI</name>
<dbReference type="OrthoDB" id="5428055at2759"/>
<comment type="subcellular location">
    <subcellularLocation>
        <location evidence="1">Membrane</location>
        <topology evidence="1">Multi-pass membrane protein</topology>
    </subcellularLocation>
</comment>
<organism evidence="7 8">
    <name type="scientific">Coniella lustricola</name>
    <dbReference type="NCBI Taxonomy" id="2025994"/>
    <lineage>
        <taxon>Eukaryota</taxon>
        <taxon>Fungi</taxon>
        <taxon>Dikarya</taxon>
        <taxon>Ascomycota</taxon>
        <taxon>Pezizomycotina</taxon>
        <taxon>Sordariomycetes</taxon>
        <taxon>Sordariomycetidae</taxon>
        <taxon>Diaporthales</taxon>
        <taxon>Schizoparmaceae</taxon>
        <taxon>Coniella</taxon>
    </lineage>
</organism>
<dbReference type="SUPFAM" id="SSF144083">
    <property type="entry name" value="Magnesium transport protein CorA, transmembrane region"/>
    <property type="match status" value="1"/>
</dbReference>
<keyword evidence="2 6" id="KW-0812">Transmembrane</keyword>
<dbReference type="Gene3D" id="1.20.58.340">
    <property type="entry name" value="Magnesium transport protein CorA, transmembrane region"/>
    <property type="match status" value="1"/>
</dbReference>
<evidence type="ECO:0000256" key="4">
    <source>
        <dbReference type="ARBA" id="ARBA00023136"/>
    </source>
</evidence>
<dbReference type="Proteomes" id="UP000241462">
    <property type="component" value="Unassembled WGS sequence"/>
</dbReference>
<keyword evidence="8" id="KW-1185">Reference proteome</keyword>
<feature type="transmembrane region" description="Helical" evidence="6">
    <location>
        <begin position="502"/>
        <end position="521"/>
    </location>
</feature>
<feature type="transmembrane region" description="Helical" evidence="6">
    <location>
        <begin position="533"/>
        <end position="552"/>
    </location>
</feature>
<evidence type="ECO:0000313" key="7">
    <source>
        <dbReference type="EMBL" id="PSR87028.1"/>
    </source>
</evidence>
<evidence type="ECO:0000313" key="8">
    <source>
        <dbReference type="Proteomes" id="UP000241462"/>
    </source>
</evidence>
<feature type="region of interest" description="Disordered" evidence="5">
    <location>
        <begin position="720"/>
        <end position="773"/>
    </location>
</feature>
<evidence type="ECO:0000256" key="5">
    <source>
        <dbReference type="SAM" id="MobiDB-lite"/>
    </source>
</evidence>
<feature type="region of interest" description="Disordered" evidence="5">
    <location>
        <begin position="469"/>
        <end position="488"/>
    </location>
</feature>
<dbReference type="EMBL" id="KZ678434">
    <property type="protein sequence ID" value="PSR87028.1"/>
    <property type="molecule type" value="Genomic_DNA"/>
</dbReference>
<evidence type="ECO:0000256" key="1">
    <source>
        <dbReference type="ARBA" id="ARBA00004141"/>
    </source>
</evidence>
<keyword evidence="4 6" id="KW-0472">Membrane</keyword>
<feature type="compositionally biased region" description="Basic and acidic residues" evidence="5">
    <location>
        <begin position="8"/>
        <end position="24"/>
    </location>
</feature>
<reference evidence="7 8" key="1">
    <citation type="journal article" date="2018" name="Mycol. Prog.">
        <title>Coniella lustricola, a new species from submerged detritus.</title>
        <authorList>
            <person name="Raudabaugh D.B."/>
            <person name="Iturriaga T."/>
            <person name="Carver A."/>
            <person name="Mondo S."/>
            <person name="Pangilinan J."/>
            <person name="Lipzen A."/>
            <person name="He G."/>
            <person name="Amirebrahimi M."/>
            <person name="Grigoriev I.V."/>
            <person name="Miller A.N."/>
        </authorList>
    </citation>
    <scope>NUCLEOTIDE SEQUENCE [LARGE SCALE GENOMIC DNA]</scope>
    <source>
        <strain evidence="7 8">B22-T-1</strain>
    </source>
</reference>
<feature type="region of interest" description="Disordered" evidence="5">
    <location>
        <begin position="672"/>
        <end position="695"/>
    </location>
</feature>
<dbReference type="InterPro" id="IPR045863">
    <property type="entry name" value="CorA_TM1_TM2"/>
</dbReference>
<sequence length="773" mass="85233">MVSNCCIVEERDAGKGEAGKDPKRQQSVVSGSAGDAGGKGQDQGDGNGNGNGSGTGGMNHDGDATSQPSSARMPPCSILQWKQWKKHDAGDVLDEGNGSIRTSTIDIGKEKAPRWRCERTELSTPRDLQDHLNNAFDEDKFHTQDTKIKPAGASIFLKPPALSPTRPTPLLMVHRLDPDFRSVLLASPTGVDLEFLEIHAGIRRPPVLRSSFASSRQHLASRATVATWSYPEMLSKMAGHTPLFSNDKWGNTSSDIRLYLLFDERRFLRLAFSHATLRVGGQVKENGQKQRILDVLLTESQILGQLPLQHKTSAHEQVIVNDKYPSIEQTLCEGWDMSTASRSSPYEDEINRLEAVEEAAYERWLDFFDVITPQVLRLEPIVSNAQKRGIPLAWHAMEELERNLAMSMALRHLALARKRRTGVVMNRDIMGPDWATLIRSLKTRVIMLPAIAPAPHSLPVPPVRVVSPPSWTRTRAPSPGSDATVSETDITNDTTQRALDRITYLGGILLPVSIVASILSMNDDYAPGSQLFWIFWVVALPLTFGTISFIYADKLRRVMVWQEIDDPEEEEDVAIGLSIVHDEQNASPPLSQTAYGQVDVTLPKRLKHPKGASNVSGNIDGLKAHSHAEKPVGVPVDDSAASNSAAACRPMIGASLSSPDFVIDVDRSRMRPASGAAWTGAAPPLEADRRRRRQRQRAWKKQELGWMGAAMCMLRLQNPQPAVGSAPGVSDGDRTRIYREVRPPSRSRSRSRSGRSPEWRRSGYVERSPTSSS</sequence>
<evidence type="ECO:0000256" key="3">
    <source>
        <dbReference type="ARBA" id="ARBA00022989"/>
    </source>
</evidence>